<dbReference type="EMBL" id="JAESVP010000007">
    <property type="protein sequence ID" value="MBL4929303.1"/>
    <property type="molecule type" value="Genomic_DNA"/>
</dbReference>
<accession>A0A8J7MVJ0</accession>
<keyword evidence="1" id="KW-0812">Transmembrane</keyword>
<name>A0A8J7MVJ0_9RHOB</name>
<feature type="transmembrane region" description="Helical" evidence="1">
    <location>
        <begin position="26"/>
        <end position="47"/>
    </location>
</feature>
<dbReference type="Pfam" id="PF13801">
    <property type="entry name" value="Metal_resist"/>
    <property type="match status" value="1"/>
</dbReference>
<sequence length="167" mass="18155">MVDDPVAPGKVPQPKGLGLKGRGMQVALALSVTLNLIVAGLVGGAMLRGPHGPEGKDREFSFGPFSDAMEPAERKALRKDILQRAPGLGQMRQEMRANMDKVVAALRAEPFDPVALTTVMEAQQARLTGQISVGSQALRDFLLTMDTAHRHAFADRLEDRLKHKDKH</sequence>
<dbReference type="AlphaFoldDB" id="A0A8J7MVJ0"/>
<evidence type="ECO:0000313" key="3">
    <source>
        <dbReference type="Proteomes" id="UP000619033"/>
    </source>
</evidence>
<evidence type="ECO:0000313" key="2">
    <source>
        <dbReference type="EMBL" id="MBL4929303.1"/>
    </source>
</evidence>
<reference evidence="2" key="1">
    <citation type="submission" date="2021-01" db="EMBL/GenBank/DDBJ databases">
        <title>Genome seq and assembly of Tabrizicola sp. KVB23.</title>
        <authorList>
            <person name="Chhetri G."/>
        </authorList>
    </citation>
    <scope>NUCLEOTIDE SEQUENCE</scope>
    <source>
        <strain evidence="2">KVB23</strain>
    </source>
</reference>
<dbReference type="RefSeq" id="WP_202661839.1">
    <property type="nucleotide sequence ID" value="NZ_JAESVP010000007.1"/>
</dbReference>
<proteinExistence type="predicted"/>
<protein>
    <submittedName>
        <fullName evidence="2">Periplasmic heavy metal sensor</fullName>
    </submittedName>
</protein>
<keyword evidence="3" id="KW-1185">Reference proteome</keyword>
<evidence type="ECO:0000256" key="1">
    <source>
        <dbReference type="SAM" id="Phobius"/>
    </source>
</evidence>
<keyword evidence="1" id="KW-1133">Transmembrane helix</keyword>
<gene>
    <name evidence="2" type="ORF">JI744_14430</name>
</gene>
<comment type="caution">
    <text evidence="2">The sequence shown here is derived from an EMBL/GenBank/DDBJ whole genome shotgun (WGS) entry which is preliminary data.</text>
</comment>
<dbReference type="InterPro" id="IPR025961">
    <property type="entry name" value="Metal_resist"/>
</dbReference>
<organism evidence="2 3">
    <name type="scientific">Fuscibacter oryzae</name>
    <dbReference type="NCBI Taxonomy" id="2803939"/>
    <lineage>
        <taxon>Bacteria</taxon>
        <taxon>Pseudomonadati</taxon>
        <taxon>Pseudomonadota</taxon>
        <taxon>Alphaproteobacteria</taxon>
        <taxon>Rhodobacterales</taxon>
        <taxon>Paracoccaceae</taxon>
        <taxon>Fuscibacter</taxon>
    </lineage>
</organism>
<keyword evidence="1" id="KW-0472">Membrane</keyword>
<dbReference type="Proteomes" id="UP000619033">
    <property type="component" value="Unassembled WGS sequence"/>
</dbReference>